<keyword evidence="1" id="KW-0732">Signal</keyword>
<dbReference type="InterPro" id="IPR007325">
    <property type="entry name" value="KFase/CYL"/>
</dbReference>
<dbReference type="SUPFAM" id="SSF102198">
    <property type="entry name" value="Putative cyclase"/>
    <property type="match status" value="1"/>
</dbReference>
<reference evidence="2 3" key="1">
    <citation type="submission" date="2006-07" db="EMBL/GenBank/DDBJ databases">
        <title>Annotation of the draft genome assembly of Chlorobium ferroxidans DSM 13031.</title>
        <authorList>
            <consortium name="US DOE Joint Genome Institute (JGI-ORNL)"/>
            <person name="Larimer F."/>
            <person name="Land M."/>
            <person name="Hauser L."/>
        </authorList>
    </citation>
    <scope>NUCLEOTIDE SEQUENCE [LARGE SCALE GENOMIC DNA]</scope>
    <source>
        <strain evidence="2 3">DSM 13031</strain>
    </source>
</reference>
<keyword evidence="3" id="KW-1185">Reference proteome</keyword>
<dbReference type="GO" id="GO:0004061">
    <property type="term" value="F:arylformamidase activity"/>
    <property type="evidence" value="ECO:0007669"/>
    <property type="project" value="InterPro"/>
</dbReference>
<evidence type="ECO:0000313" key="3">
    <source>
        <dbReference type="Proteomes" id="UP000004162"/>
    </source>
</evidence>
<feature type="signal peptide" evidence="1">
    <location>
        <begin position="1"/>
        <end position="29"/>
    </location>
</feature>
<feature type="chain" id="PRO_5004179353" evidence="1">
    <location>
        <begin position="30"/>
        <end position="276"/>
    </location>
</feature>
<protein>
    <submittedName>
        <fullName evidence="2">Putative cyclase</fullName>
    </submittedName>
</protein>
<evidence type="ECO:0000313" key="2">
    <source>
        <dbReference type="EMBL" id="EAT58519.1"/>
    </source>
</evidence>
<dbReference type="Gene3D" id="3.50.30.50">
    <property type="entry name" value="Putative cyclase"/>
    <property type="match status" value="1"/>
</dbReference>
<proteinExistence type="predicted"/>
<dbReference type="AlphaFoldDB" id="Q0YQJ2"/>
<dbReference type="EMBL" id="AASE01000017">
    <property type="protein sequence ID" value="EAT58519.1"/>
    <property type="molecule type" value="Genomic_DNA"/>
</dbReference>
<comment type="caution">
    <text evidence="2">The sequence shown here is derived from an EMBL/GenBank/DDBJ whole genome shotgun (WGS) entry which is preliminary data.</text>
</comment>
<dbReference type="Proteomes" id="UP000004162">
    <property type="component" value="Unassembled WGS sequence"/>
</dbReference>
<sequence>MTIINFSAFRKYTLPVLFSLMLLGGTPSAASPHAAAPSGEKLLDMTYPFDENTIYWPTAEPFSLTKLEWKVTPGGWWYASNNYGAAEHGGTHVDAPIHFAEKGRTIDRIALDEWIGPAVKIDVVAACMKNRAYRLTVNDVLQWEAKHGRLPEHAWVLMYTGIDTKYYPDRKLVLGTLKTGAAALSELNFPGFSPEVATFLVKARNIKGIGLDTPSIDPGDSKEFKVHRICFEADKLAIENIAALDRLPEKGAMLYVIPMLIKDGTGSPARIFALLP</sequence>
<evidence type="ECO:0000256" key="1">
    <source>
        <dbReference type="SAM" id="SignalP"/>
    </source>
</evidence>
<dbReference type="Pfam" id="PF04199">
    <property type="entry name" value="Cyclase"/>
    <property type="match status" value="1"/>
</dbReference>
<reference evidence="2 3" key="2">
    <citation type="submission" date="2006-07" db="EMBL/GenBank/DDBJ databases">
        <title>Sequencing of the draft genome and assembly of Chlorobium ferroxidans DSM 13031.</title>
        <authorList>
            <consortium name="US DOE Joint Genome Institute (JGI-PGF)"/>
            <person name="Copeland A."/>
            <person name="Lucas S."/>
            <person name="Lapidus A."/>
            <person name="Barry K."/>
            <person name="Glavina del Rio T."/>
            <person name="Dalin E."/>
            <person name="Tice H."/>
            <person name="Bruce D."/>
            <person name="Pitluck S."/>
            <person name="Richardson P."/>
        </authorList>
    </citation>
    <scope>NUCLEOTIDE SEQUENCE [LARGE SCALE GENOMIC DNA]</scope>
    <source>
        <strain evidence="2 3">DSM 13031</strain>
    </source>
</reference>
<name>Q0YQJ2_9CHLB</name>
<accession>Q0YQJ2</accession>
<gene>
    <name evidence="2" type="ORF">CferDRAFT_0547</name>
</gene>
<dbReference type="InterPro" id="IPR037175">
    <property type="entry name" value="KFase_sf"/>
</dbReference>
<organism evidence="2 3">
    <name type="scientific">Chlorobium ferrooxidans DSM 13031</name>
    <dbReference type="NCBI Taxonomy" id="377431"/>
    <lineage>
        <taxon>Bacteria</taxon>
        <taxon>Pseudomonadati</taxon>
        <taxon>Chlorobiota</taxon>
        <taxon>Chlorobiia</taxon>
        <taxon>Chlorobiales</taxon>
        <taxon>Chlorobiaceae</taxon>
        <taxon>Chlorobium/Pelodictyon group</taxon>
        <taxon>Chlorobium</taxon>
    </lineage>
</organism>
<dbReference type="PANTHER" id="PTHR31118:SF12">
    <property type="entry name" value="CYCLASE-LIKE PROTEIN 2"/>
    <property type="match status" value="1"/>
</dbReference>
<dbReference type="GO" id="GO:0019441">
    <property type="term" value="P:L-tryptophan catabolic process to kynurenine"/>
    <property type="evidence" value="ECO:0007669"/>
    <property type="project" value="InterPro"/>
</dbReference>
<dbReference type="PANTHER" id="PTHR31118">
    <property type="entry name" value="CYCLASE-LIKE PROTEIN 2"/>
    <property type="match status" value="1"/>
</dbReference>